<sequence length="221" mass="24586">MRMRISFVLRGLIGLLAIGFLVQGAMSALQLRAVNANARDLSDNWMPSVQALGELKYKVTRLRLVDARYVTAIEPVPELDLVSARRLKDVEAVATRYEPLIASPEERAAWIAYQQNWSAYLEFRSRIMSAAQAKDQGVLNEIFQASRKPFDASIESLDRSTALNVSGGDEAKIKSEATYVHALWIIGLLCSVSFAFGLAGIVYVLVGVTRPIDRLILRMRN</sequence>
<evidence type="ECO:0000256" key="1">
    <source>
        <dbReference type="SAM" id="Phobius"/>
    </source>
</evidence>
<organism evidence="3 4">
    <name type="scientific">Methylobacterium pseudosasicola</name>
    <dbReference type="NCBI Taxonomy" id="582667"/>
    <lineage>
        <taxon>Bacteria</taxon>
        <taxon>Pseudomonadati</taxon>
        <taxon>Pseudomonadota</taxon>
        <taxon>Alphaproteobacteria</taxon>
        <taxon>Hyphomicrobiales</taxon>
        <taxon>Methylobacteriaceae</taxon>
        <taxon>Methylobacterium</taxon>
    </lineage>
</organism>
<keyword evidence="1" id="KW-1133">Transmembrane helix</keyword>
<accession>A0A1I4HJE9</accession>
<feature type="transmembrane region" description="Helical" evidence="1">
    <location>
        <begin position="182"/>
        <end position="208"/>
    </location>
</feature>
<dbReference type="EMBL" id="FOTK01000004">
    <property type="protein sequence ID" value="SFL41837.1"/>
    <property type="molecule type" value="Genomic_DNA"/>
</dbReference>
<gene>
    <name evidence="3" type="ORF">SAMN05192568_1004260</name>
</gene>
<protein>
    <submittedName>
        <fullName evidence="3">Four helix bundle sensory module for signal transduction</fullName>
    </submittedName>
</protein>
<keyword evidence="1" id="KW-0812">Transmembrane</keyword>
<dbReference type="InterPro" id="IPR024478">
    <property type="entry name" value="HlyB_4HB_MCP"/>
</dbReference>
<feature type="domain" description="Chemotaxis methyl-accepting receptor HlyB-like 4HB MCP" evidence="2">
    <location>
        <begin position="9"/>
        <end position="179"/>
    </location>
</feature>
<proteinExistence type="predicted"/>
<evidence type="ECO:0000313" key="4">
    <source>
        <dbReference type="Proteomes" id="UP000199048"/>
    </source>
</evidence>
<evidence type="ECO:0000259" key="2">
    <source>
        <dbReference type="Pfam" id="PF12729"/>
    </source>
</evidence>
<dbReference type="AlphaFoldDB" id="A0A1I4HJE9"/>
<dbReference type="Proteomes" id="UP000199048">
    <property type="component" value="Unassembled WGS sequence"/>
</dbReference>
<name>A0A1I4HJE9_9HYPH</name>
<dbReference type="Pfam" id="PF12729">
    <property type="entry name" value="4HB_MCP_1"/>
    <property type="match status" value="1"/>
</dbReference>
<dbReference type="STRING" id="582667.SAMN05192568_1004260"/>
<keyword evidence="4" id="KW-1185">Reference proteome</keyword>
<evidence type="ECO:0000313" key="3">
    <source>
        <dbReference type="EMBL" id="SFL41837.1"/>
    </source>
</evidence>
<reference evidence="4" key="1">
    <citation type="submission" date="2016-10" db="EMBL/GenBank/DDBJ databases">
        <authorList>
            <person name="Varghese N."/>
            <person name="Submissions S."/>
        </authorList>
    </citation>
    <scope>NUCLEOTIDE SEQUENCE [LARGE SCALE GENOMIC DNA]</scope>
    <source>
        <strain evidence="4">BL36</strain>
    </source>
</reference>
<keyword evidence="1" id="KW-0472">Membrane</keyword>